<dbReference type="PROSITE" id="PS00086">
    <property type="entry name" value="CYTOCHROME_P450"/>
    <property type="match status" value="1"/>
</dbReference>
<keyword evidence="6 14" id="KW-0349">Heme</keyword>
<organism evidence="17">
    <name type="scientific">Nyssomyia neivai</name>
    <dbReference type="NCBI Taxonomy" id="330878"/>
    <lineage>
        <taxon>Eukaryota</taxon>
        <taxon>Metazoa</taxon>
        <taxon>Ecdysozoa</taxon>
        <taxon>Arthropoda</taxon>
        <taxon>Hexapoda</taxon>
        <taxon>Insecta</taxon>
        <taxon>Pterygota</taxon>
        <taxon>Neoptera</taxon>
        <taxon>Endopterygota</taxon>
        <taxon>Diptera</taxon>
        <taxon>Nematocera</taxon>
        <taxon>Psychodoidea</taxon>
        <taxon>Psychodidae</taxon>
        <taxon>Nyssomyia</taxon>
    </lineage>
</organism>
<dbReference type="InterPro" id="IPR017972">
    <property type="entry name" value="Cyt_P450_CS"/>
</dbReference>
<keyword evidence="12 15" id="KW-0503">Monooxygenase</keyword>
<accession>A0A1L8E4B7</accession>
<dbReference type="InterPro" id="IPR002401">
    <property type="entry name" value="Cyt_P450_E_grp-I"/>
</dbReference>
<evidence type="ECO:0000256" key="11">
    <source>
        <dbReference type="ARBA" id="ARBA00023004"/>
    </source>
</evidence>
<evidence type="ECO:0000256" key="16">
    <source>
        <dbReference type="SAM" id="SignalP"/>
    </source>
</evidence>
<dbReference type="GO" id="GO:0016705">
    <property type="term" value="F:oxidoreductase activity, acting on paired donors, with incorporation or reduction of molecular oxygen"/>
    <property type="evidence" value="ECO:0007669"/>
    <property type="project" value="InterPro"/>
</dbReference>
<dbReference type="GO" id="GO:0020037">
    <property type="term" value="F:heme binding"/>
    <property type="evidence" value="ECO:0007669"/>
    <property type="project" value="InterPro"/>
</dbReference>
<comment type="subcellular location">
    <subcellularLocation>
        <location evidence="4">Endoplasmic reticulum membrane</location>
        <topology evidence="4">Peripheral membrane protein</topology>
    </subcellularLocation>
    <subcellularLocation>
        <location evidence="3">Microsome membrane</location>
        <topology evidence="3">Peripheral membrane protein</topology>
    </subcellularLocation>
</comment>
<evidence type="ECO:0000256" key="5">
    <source>
        <dbReference type="ARBA" id="ARBA00010617"/>
    </source>
</evidence>
<proteinExistence type="inferred from homology"/>
<keyword evidence="10 15" id="KW-0560">Oxidoreductase</keyword>
<dbReference type="GO" id="GO:0004497">
    <property type="term" value="F:monooxygenase activity"/>
    <property type="evidence" value="ECO:0007669"/>
    <property type="project" value="UniProtKB-KW"/>
</dbReference>
<evidence type="ECO:0000256" key="9">
    <source>
        <dbReference type="ARBA" id="ARBA00022848"/>
    </source>
</evidence>
<evidence type="ECO:0000256" key="7">
    <source>
        <dbReference type="ARBA" id="ARBA00022723"/>
    </source>
</evidence>
<evidence type="ECO:0000256" key="2">
    <source>
        <dbReference type="ARBA" id="ARBA00003690"/>
    </source>
</evidence>
<evidence type="ECO:0000256" key="6">
    <source>
        <dbReference type="ARBA" id="ARBA00022617"/>
    </source>
</evidence>
<dbReference type="AlphaFoldDB" id="A0A1L8E4B7"/>
<reference evidence="17" key="1">
    <citation type="submission" date="2016-12" db="EMBL/GenBank/DDBJ databases">
        <title>An insight into the sialome and mialome of the sand fly, Nyssomyia neivai.</title>
        <authorList>
            <person name="Sebastian V."/>
            <person name="Goulart T.M."/>
            <person name="Oliveira W."/>
            <person name="Calvo E."/>
            <person name="Oliveira L.F."/>
            <person name="Pinto M.C."/>
            <person name="Rosselino A.M."/>
            <person name="Ribeiro J.M."/>
        </authorList>
    </citation>
    <scope>NUCLEOTIDE SEQUENCE</scope>
</reference>
<dbReference type="PRINTS" id="PR00463">
    <property type="entry name" value="EP450I"/>
</dbReference>
<dbReference type="FunFam" id="1.10.630.10:FF:000042">
    <property type="entry name" value="Cytochrome P450"/>
    <property type="match status" value="1"/>
</dbReference>
<evidence type="ECO:0000256" key="15">
    <source>
        <dbReference type="RuleBase" id="RU000461"/>
    </source>
</evidence>
<dbReference type="PRINTS" id="PR00385">
    <property type="entry name" value="P450"/>
</dbReference>
<dbReference type="PANTHER" id="PTHR24292:SF54">
    <property type="entry name" value="CYP9F3-RELATED"/>
    <property type="match status" value="1"/>
</dbReference>
<dbReference type="PANTHER" id="PTHR24292">
    <property type="entry name" value="CYTOCHROME P450"/>
    <property type="match status" value="1"/>
</dbReference>
<keyword evidence="11 14" id="KW-0408">Iron</keyword>
<dbReference type="SUPFAM" id="SSF48264">
    <property type="entry name" value="Cytochrome P450"/>
    <property type="match status" value="1"/>
</dbReference>
<feature type="binding site" description="axial binding residue" evidence="14">
    <location>
        <position position="475"/>
    </location>
    <ligand>
        <name>heme</name>
        <dbReference type="ChEBI" id="CHEBI:30413"/>
    </ligand>
    <ligandPart>
        <name>Fe</name>
        <dbReference type="ChEBI" id="CHEBI:18248"/>
    </ligandPart>
</feature>
<dbReference type="Gene3D" id="1.10.630.10">
    <property type="entry name" value="Cytochrome P450"/>
    <property type="match status" value="1"/>
</dbReference>
<evidence type="ECO:0000256" key="1">
    <source>
        <dbReference type="ARBA" id="ARBA00001971"/>
    </source>
</evidence>
<evidence type="ECO:0000256" key="4">
    <source>
        <dbReference type="ARBA" id="ARBA00004406"/>
    </source>
</evidence>
<dbReference type="InterPro" id="IPR050476">
    <property type="entry name" value="Insect_CytP450_Detox"/>
</dbReference>
<keyword evidence="7 14" id="KW-0479">Metal-binding</keyword>
<feature type="signal peptide" evidence="16">
    <location>
        <begin position="1"/>
        <end position="20"/>
    </location>
</feature>
<keyword evidence="13" id="KW-0472">Membrane</keyword>
<evidence type="ECO:0000256" key="10">
    <source>
        <dbReference type="ARBA" id="ARBA00023002"/>
    </source>
</evidence>
<evidence type="ECO:0000256" key="3">
    <source>
        <dbReference type="ARBA" id="ARBA00004174"/>
    </source>
</evidence>
<keyword evidence="9" id="KW-0492">Microsome</keyword>
<comment type="cofactor">
    <cofactor evidence="1 14">
        <name>heme</name>
        <dbReference type="ChEBI" id="CHEBI:30413"/>
    </cofactor>
</comment>
<dbReference type="GO" id="GO:0005789">
    <property type="term" value="C:endoplasmic reticulum membrane"/>
    <property type="evidence" value="ECO:0007669"/>
    <property type="project" value="UniProtKB-SubCell"/>
</dbReference>
<dbReference type="InterPro" id="IPR001128">
    <property type="entry name" value="Cyt_P450"/>
</dbReference>
<name>A0A1L8E4B7_9DIPT</name>
<comment type="function">
    <text evidence="2">May be involved in the metabolism of insect hormones and in the breakdown of synthetic insecticides.</text>
</comment>
<sequence>MIWLVLIIVIGAIIFHFTSKKDKEKREFFESRGIRVNKPQSMLITMFKLISGQMGIVEMIQGIYNEIEGDQKVIGFWDGNTPVIVLKDPDVVKNFTVKEFEHFQDRKNFISEEIDPLFGNSLFLLREQKWRDMRSTLSPAFTGSKMRQMCDLIVEIGMQMVEFIHKETKDKGLQTYEMREFLSRVGHDVIATCAFGIKVDSLTHRENEVYLAGKALSDFKGFGKMLKFMFFRISPKLMYASGVKMSPPKESKFFRSLVTDSMKLREQQHIVRPDMIHLLMEAQKGKLNHGTSEKDSAGFATVDESSVGWKKSDRIWTETEIVAQCFLFLLAGFESISASLSFAVYEIGINPEIQNKVYEEVKSVNDELKGERITYEKLQKMKYLDMVISEALRMYPPTAVVDRECNKDITLNIHENMKFEFKKDYVIWIPIYAFHRDPKYFPNPEKFDPERFSDENKHLINPSVYVPFGIGPRNCIGSRFALMELKSIIYYLILNFKLEPTEKTQIPLKMLKSFGTLESERGIHLQLRPR</sequence>
<feature type="chain" id="PRO_5012340628" evidence="16">
    <location>
        <begin position="21"/>
        <end position="530"/>
    </location>
</feature>
<evidence type="ECO:0000256" key="13">
    <source>
        <dbReference type="ARBA" id="ARBA00023136"/>
    </source>
</evidence>
<dbReference type="CDD" id="cd11056">
    <property type="entry name" value="CYP6-like"/>
    <property type="match status" value="1"/>
</dbReference>
<evidence type="ECO:0000256" key="12">
    <source>
        <dbReference type="ARBA" id="ARBA00023033"/>
    </source>
</evidence>
<dbReference type="EMBL" id="GFDF01000578">
    <property type="protein sequence ID" value="JAV13506.1"/>
    <property type="molecule type" value="Transcribed_RNA"/>
</dbReference>
<keyword evidence="8" id="KW-0256">Endoplasmic reticulum</keyword>
<dbReference type="Pfam" id="PF00067">
    <property type="entry name" value="p450"/>
    <property type="match status" value="1"/>
</dbReference>
<keyword evidence="16" id="KW-0732">Signal</keyword>
<dbReference type="GO" id="GO:0005506">
    <property type="term" value="F:iron ion binding"/>
    <property type="evidence" value="ECO:0007669"/>
    <property type="project" value="InterPro"/>
</dbReference>
<evidence type="ECO:0000256" key="8">
    <source>
        <dbReference type="ARBA" id="ARBA00022824"/>
    </source>
</evidence>
<evidence type="ECO:0000256" key="14">
    <source>
        <dbReference type="PIRSR" id="PIRSR602401-1"/>
    </source>
</evidence>
<evidence type="ECO:0000313" key="17">
    <source>
        <dbReference type="EMBL" id="JAV13506.1"/>
    </source>
</evidence>
<dbReference type="InterPro" id="IPR036396">
    <property type="entry name" value="Cyt_P450_sf"/>
</dbReference>
<protein>
    <submittedName>
        <fullName evidence="17">Putative cytochrome</fullName>
    </submittedName>
</protein>
<comment type="similarity">
    <text evidence="5 15">Belongs to the cytochrome P450 family.</text>
</comment>